<evidence type="ECO:0000313" key="2">
    <source>
        <dbReference type="EMBL" id="CAA0328705.1"/>
    </source>
</evidence>
<dbReference type="SMART" id="SM00256">
    <property type="entry name" value="FBOX"/>
    <property type="match status" value="1"/>
</dbReference>
<reference evidence="2 3" key="1">
    <citation type="submission" date="2019-12" db="EMBL/GenBank/DDBJ databases">
        <authorList>
            <person name="Jiao W.-B."/>
            <person name="Schneeberger K."/>
        </authorList>
    </citation>
    <scope>NUCLEOTIDE SEQUENCE [LARGE SCALE GENOMIC DNA]</scope>
    <source>
        <strain evidence="3">cv. C24</strain>
    </source>
</reference>
<dbReference type="InterPro" id="IPR017451">
    <property type="entry name" value="F-box-assoc_interact_dom"/>
</dbReference>
<dbReference type="PANTHER" id="PTHR31111:SF138">
    <property type="entry name" value="F-BOX ASSOCIATED DOMAIN-CONTAINING PROTEIN"/>
    <property type="match status" value="1"/>
</dbReference>
<feature type="domain" description="F-box" evidence="1">
    <location>
        <begin position="3"/>
        <end position="54"/>
    </location>
</feature>
<organism evidence="2 3">
    <name type="scientific">Arabidopsis thaliana</name>
    <name type="common">Mouse-ear cress</name>
    <dbReference type="NCBI Taxonomy" id="3702"/>
    <lineage>
        <taxon>Eukaryota</taxon>
        <taxon>Viridiplantae</taxon>
        <taxon>Streptophyta</taxon>
        <taxon>Embryophyta</taxon>
        <taxon>Tracheophyta</taxon>
        <taxon>Spermatophyta</taxon>
        <taxon>Magnoliopsida</taxon>
        <taxon>eudicotyledons</taxon>
        <taxon>Gunneridae</taxon>
        <taxon>Pentapetalae</taxon>
        <taxon>rosids</taxon>
        <taxon>malvids</taxon>
        <taxon>Brassicales</taxon>
        <taxon>Brassicaceae</taxon>
        <taxon>Camelineae</taxon>
        <taxon>Arabidopsis</taxon>
    </lineage>
</organism>
<dbReference type="InterPro" id="IPR001810">
    <property type="entry name" value="F-box_dom"/>
</dbReference>
<dbReference type="SUPFAM" id="SSF81383">
    <property type="entry name" value="F-box domain"/>
    <property type="match status" value="1"/>
</dbReference>
<name>A0A5S9WRA6_ARATH</name>
<dbReference type="ExpressionAtlas" id="A0A5S9WRA6">
    <property type="expression patterns" value="baseline"/>
</dbReference>
<gene>
    <name evidence="2" type="ORF">C24_LOCUS6023</name>
</gene>
<dbReference type="InterPro" id="IPR036047">
    <property type="entry name" value="F-box-like_dom_sf"/>
</dbReference>
<protein>
    <recommendedName>
        <fullName evidence="1">F-box domain-containing protein</fullName>
    </recommendedName>
</protein>
<dbReference type="PROSITE" id="PS50181">
    <property type="entry name" value="FBOX"/>
    <property type="match status" value="1"/>
</dbReference>
<dbReference type="EMBL" id="CACSHJ010000087">
    <property type="protein sequence ID" value="CAA0328705.1"/>
    <property type="molecule type" value="Genomic_DNA"/>
</dbReference>
<dbReference type="PANTHER" id="PTHR31111">
    <property type="entry name" value="BNAA05G37150D PROTEIN-RELATED"/>
    <property type="match status" value="1"/>
</dbReference>
<dbReference type="Pfam" id="PF00646">
    <property type="entry name" value="F-box"/>
    <property type="match status" value="1"/>
</dbReference>
<dbReference type="Proteomes" id="UP000434276">
    <property type="component" value="Unassembled WGS sequence"/>
</dbReference>
<dbReference type="NCBIfam" id="TIGR01640">
    <property type="entry name" value="F_box_assoc_1"/>
    <property type="match status" value="1"/>
</dbReference>
<dbReference type="OrthoDB" id="1867629at2759"/>
<dbReference type="AlphaFoldDB" id="A0A5S9WRA6"/>
<dbReference type="Pfam" id="PF08268">
    <property type="entry name" value="FBA_3"/>
    <property type="match status" value="1"/>
</dbReference>
<accession>A0A5S9WRA6</accession>
<evidence type="ECO:0000259" key="1">
    <source>
        <dbReference type="PROSITE" id="PS50181"/>
    </source>
</evidence>
<proteinExistence type="predicted"/>
<sequence>MVNTSFETFPRHMQMEILSRVPLKFLMKFMCVSKKWASIIRGEEFREDYLFQSMKRPRVLLVIDHKEYLPIKPEAFFHSVYQEDQPLLLSGKQRMRTFETPLVQVFQPIRGLICQQGYGKIVICNPGLKKFRSLPQIKVHKGAPMRTFFGYDEEKDVFKVLCITWLRNGKRSEVSKEYLVYTMGSDEESSSWRLITCEHDHAPVTEGLFKGGVLYYGAKSNNGKSVVMSFNVNSEDFSVIELEVEISPYWRLVNYKGDIALMNNIEDSLYHSREFEMWVRNEVTGNWDRTSIKISHWNGTVDGKTFYFKGTIGTKELAFAPDYWFGEQHFVSYYDTETKNLRRFDIEGMVDQDDFVRTFFDHVDSTWLI</sequence>
<dbReference type="InterPro" id="IPR013187">
    <property type="entry name" value="F-box-assoc_dom_typ3"/>
</dbReference>
<evidence type="ECO:0000313" key="3">
    <source>
        <dbReference type="Proteomes" id="UP000434276"/>
    </source>
</evidence>